<name>A0A0U2JIT7_9ALTE</name>
<dbReference type="Proteomes" id="UP000068447">
    <property type="component" value="Chromosome"/>
</dbReference>
<evidence type="ECO:0008006" key="3">
    <source>
        <dbReference type="Google" id="ProtNLM"/>
    </source>
</evidence>
<accession>A0A0U2JIT7</accession>
<dbReference type="RefSeq" id="WP_062479088.1">
    <property type="nucleotide sequence ID" value="NZ_CP013650.1"/>
</dbReference>
<keyword evidence="2" id="KW-1185">Reference proteome</keyword>
<gene>
    <name evidence="1" type="ORF">AT746_08450</name>
</gene>
<dbReference type="AlphaFoldDB" id="A0A0U2JIT7"/>
<reference evidence="1 2" key="1">
    <citation type="submission" date="2015-12" db="EMBL/GenBank/DDBJ databases">
        <title>Complete genome of Lacimicrobium alkaliphilum KCTC 32984.</title>
        <authorList>
            <person name="Kim S.-G."/>
            <person name="Lee Y.-J."/>
        </authorList>
    </citation>
    <scope>NUCLEOTIDE SEQUENCE [LARGE SCALE GENOMIC DNA]</scope>
    <source>
        <strain evidence="1 2">YelD216</strain>
    </source>
</reference>
<dbReference type="STRING" id="1526571.AT746_08450"/>
<protein>
    <recommendedName>
        <fullName evidence="3">Lipoprotein</fullName>
    </recommendedName>
</protein>
<dbReference type="EMBL" id="CP013650">
    <property type="protein sequence ID" value="ALS98278.1"/>
    <property type="molecule type" value="Genomic_DNA"/>
</dbReference>
<organism evidence="1 2">
    <name type="scientific">Lacimicrobium alkaliphilum</name>
    <dbReference type="NCBI Taxonomy" id="1526571"/>
    <lineage>
        <taxon>Bacteria</taxon>
        <taxon>Pseudomonadati</taxon>
        <taxon>Pseudomonadota</taxon>
        <taxon>Gammaproteobacteria</taxon>
        <taxon>Alteromonadales</taxon>
        <taxon>Alteromonadaceae</taxon>
        <taxon>Lacimicrobium</taxon>
    </lineage>
</organism>
<sequence length="116" mass="13366">MNNKLKLKEGMFGLILVVISGCATDVKDKYASIENLSDSERNQALKDCFDYDLSKTERQDCLLRYAPPEVGYECKNVQVSGSRFTERVCSTASKRYYERTMSKETLDKIQRHSKSY</sequence>
<proteinExistence type="predicted"/>
<dbReference type="PROSITE" id="PS51257">
    <property type="entry name" value="PROKAR_LIPOPROTEIN"/>
    <property type="match status" value="1"/>
</dbReference>
<evidence type="ECO:0000313" key="1">
    <source>
        <dbReference type="EMBL" id="ALS98278.1"/>
    </source>
</evidence>
<dbReference type="KEGG" id="lal:AT746_08450"/>
<dbReference type="OrthoDB" id="6387565at2"/>
<evidence type="ECO:0000313" key="2">
    <source>
        <dbReference type="Proteomes" id="UP000068447"/>
    </source>
</evidence>